<evidence type="ECO:0000259" key="12">
    <source>
        <dbReference type="PROSITE" id="PS51712"/>
    </source>
</evidence>
<dbReference type="RefSeq" id="WP_285725866.1">
    <property type="nucleotide sequence ID" value="NZ_BSDD01000004.1"/>
</dbReference>
<dbReference type="InterPro" id="IPR005225">
    <property type="entry name" value="Small_GTP-bd"/>
</dbReference>
<evidence type="ECO:0000256" key="4">
    <source>
        <dbReference type="ARBA" id="ARBA00022737"/>
    </source>
</evidence>
<evidence type="ECO:0000256" key="8">
    <source>
        <dbReference type="HAMAP-Rule" id="MF_00195"/>
    </source>
</evidence>
<proteinExistence type="inferred from homology"/>
<name>A0ABQ5Q920_9BACT</name>
<dbReference type="InterPro" id="IPR015946">
    <property type="entry name" value="KH_dom-like_a/b"/>
</dbReference>
<comment type="similarity">
    <text evidence="1 8 9 10">Belongs to the TRAFAC class TrmE-Era-EngA-EngB-Septin-like GTPase superfamily. EngA (Der) GTPase family.</text>
</comment>
<keyword evidence="5 8" id="KW-0547">Nucleotide-binding</keyword>
<feature type="region of interest" description="Disordered" evidence="11">
    <location>
        <begin position="463"/>
        <end position="498"/>
    </location>
</feature>
<evidence type="ECO:0000313" key="14">
    <source>
        <dbReference type="Proteomes" id="UP001165089"/>
    </source>
</evidence>
<evidence type="ECO:0000256" key="11">
    <source>
        <dbReference type="SAM" id="MobiDB-lite"/>
    </source>
</evidence>
<dbReference type="Pfam" id="PF01926">
    <property type="entry name" value="MMR_HSR1"/>
    <property type="match status" value="2"/>
</dbReference>
<dbReference type="HAMAP" id="MF_00195">
    <property type="entry name" value="GTPase_Der"/>
    <property type="match status" value="1"/>
</dbReference>
<accession>A0ABQ5Q920</accession>
<sequence length="498" mass="54345">MKLPLVALCGRPNVGKSTLFNRLTRSRAALVHDLPGMTRDRSYGRVTCLDEEGQALEVFELVDTGGLDFEGDDVITQGITRMAEAALQEAHVAVLLVDGHDGLTAGDEEIAARLRRMGKPTLLVVNKLDGMKGGAPDGGFYGLGFDAVLAISAAHGAGVPELLEALRTRLPFHRTPEEAEAHDPSDELRFALIGRPNVGKSSLTNRLLGYERSLVSEVAGTTRDTVDTVFHVKDKVFRLIDTAGIRKKGKTHEGAEKLSILKAKQAMARADVSLLLLDAVEGATHQDAVIAGYAQEAGAAVILVVNKWDLVEKDTHTIYGAEEDLRRSLGFLHHAPMIFLSALTGQRVSKLFGMIEQLAAAHAQRVSTGELNRFLRESVAAMSPHAVDGKLPKLYFMTQVGVRPPSFVIKANTDRGLHFSYVRYLENRLREQFGFQGVPLRLSIQKKQKDEDVPSESAKVRKILDVGEGLKPGRKATSEASEGRRRSGGPRKRRTTRS</sequence>
<dbReference type="PANTHER" id="PTHR43834">
    <property type="entry name" value="GTPASE DER"/>
    <property type="match status" value="1"/>
</dbReference>
<keyword evidence="14" id="KW-1185">Reference proteome</keyword>
<feature type="compositionally biased region" description="Basic residues" evidence="11">
    <location>
        <begin position="486"/>
        <end position="498"/>
    </location>
</feature>
<dbReference type="CDD" id="cd01894">
    <property type="entry name" value="EngA1"/>
    <property type="match status" value="1"/>
</dbReference>
<feature type="domain" description="EngA-type G" evidence="12">
    <location>
        <begin position="188"/>
        <end position="363"/>
    </location>
</feature>
<dbReference type="Gene3D" id="3.40.50.300">
    <property type="entry name" value="P-loop containing nucleotide triphosphate hydrolases"/>
    <property type="match status" value="2"/>
</dbReference>
<protein>
    <recommendedName>
        <fullName evidence="2 8">GTPase Der</fullName>
    </recommendedName>
    <alternativeName>
        <fullName evidence="7 8">GTP-binding protein EngA</fullName>
    </alternativeName>
</protein>
<keyword evidence="4 10" id="KW-0677">Repeat</keyword>
<dbReference type="InterPro" id="IPR016484">
    <property type="entry name" value="GTPase_Der"/>
</dbReference>
<dbReference type="InterPro" id="IPR006073">
    <property type="entry name" value="GTP-bd"/>
</dbReference>
<evidence type="ECO:0000256" key="3">
    <source>
        <dbReference type="ARBA" id="ARBA00022517"/>
    </source>
</evidence>
<comment type="caution">
    <text evidence="13">The sequence shown here is derived from an EMBL/GenBank/DDBJ whole genome shotgun (WGS) entry which is preliminary data.</text>
</comment>
<dbReference type="Proteomes" id="UP001165089">
    <property type="component" value="Unassembled WGS sequence"/>
</dbReference>
<evidence type="ECO:0000256" key="7">
    <source>
        <dbReference type="ARBA" id="ARBA00032345"/>
    </source>
</evidence>
<feature type="binding site" evidence="8">
    <location>
        <begin position="126"/>
        <end position="129"/>
    </location>
    <ligand>
        <name>GTP</name>
        <dbReference type="ChEBI" id="CHEBI:37565"/>
        <label>1</label>
    </ligand>
</feature>
<reference evidence="13 14" key="1">
    <citation type="journal article" date="2023" name="Antonie Van Leeuwenhoek">
        <title>Mesoterricola silvestris gen. nov., sp. nov., Mesoterricola sediminis sp. nov., Geothrix oryzae sp. nov., Geothrix edaphica sp. nov., Geothrix rubra sp. nov., and Geothrix limicola sp. nov., six novel members of Acidobacteriota isolated from soils.</title>
        <authorList>
            <person name="Itoh H."/>
            <person name="Sugisawa Y."/>
            <person name="Mise K."/>
            <person name="Xu Z."/>
            <person name="Kuniyasu M."/>
            <person name="Ushijima N."/>
            <person name="Kawano K."/>
            <person name="Kobayashi E."/>
            <person name="Shiratori Y."/>
            <person name="Masuda Y."/>
            <person name="Senoo K."/>
        </authorList>
    </citation>
    <scope>NUCLEOTIDE SEQUENCE [LARGE SCALE GENOMIC DNA]</scope>
    <source>
        <strain evidence="13 14">Red803</strain>
    </source>
</reference>
<dbReference type="InterPro" id="IPR003593">
    <property type="entry name" value="AAA+_ATPase"/>
</dbReference>
<gene>
    <name evidence="8 13" type="primary">der</name>
    <name evidence="13" type="ORF">GETHPA_20770</name>
</gene>
<evidence type="ECO:0000256" key="2">
    <source>
        <dbReference type="ARBA" id="ARBA00020953"/>
    </source>
</evidence>
<feature type="binding site" evidence="8">
    <location>
        <begin position="306"/>
        <end position="309"/>
    </location>
    <ligand>
        <name>GTP</name>
        <dbReference type="ChEBI" id="CHEBI:37565"/>
        <label>2</label>
    </ligand>
</feature>
<dbReference type="InterPro" id="IPR031166">
    <property type="entry name" value="G_ENGA"/>
</dbReference>
<dbReference type="CDD" id="cd01895">
    <property type="entry name" value="EngA2"/>
    <property type="match status" value="1"/>
</dbReference>
<dbReference type="PROSITE" id="PS51712">
    <property type="entry name" value="G_ENGA"/>
    <property type="match status" value="1"/>
</dbReference>
<evidence type="ECO:0000313" key="13">
    <source>
        <dbReference type="EMBL" id="GLH70544.1"/>
    </source>
</evidence>
<comment type="function">
    <text evidence="8 10">GTPase that plays an essential role in the late steps of ribosome biogenesis.</text>
</comment>
<feature type="binding site" evidence="8">
    <location>
        <begin position="63"/>
        <end position="67"/>
    </location>
    <ligand>
        <name>GTP</name>
        <dbReference type="ChEBI" id="CHEBI:37565"/>
        <label>1</label>
    </ligand>
</feature>
<dbReference type="EMBL" id="BSDD01000004">
    <property type="protein sequence ID" value="GLH70544.1"/>
    <property type="molecule type" value="Genomic_DNA"/>
</dbReference>
<dbReference type="NCBIfam" id="TIGR00231">
    <property type="entry name" value="small_GTP"/>
    <property type="match status" value="2"/>
</dbReference>
<keyword evidence="3 8" id="KW-0690">Ribosome biogenesis</keyword>
<evidence type="ECO:0000256" key="1">
    <source>
        <dbReference type="ARBA" id="ARBA00008279"/>
    </source>
</evidence>
<dbReference type="Pfam" id="PF14714">
    <property type="entry name" value="KH_dom-like"/>
    <property type="match status" value="1"/>
</dbReference>
<evidence type="ECO:0000256" key="9">
    <source>
        <dbReference type="PROSITE-ProRule" id="PRU01049"/>
    </source>
</evidence>
<feature type="binding site" evidence="8">
    <location>
        <begin position="194"/>
        <end position="201"/>
    </location>
    <ligand>
        <name>GTP</name>
        <dbReference type="ChEBI" id="CHEBI:37565"/>
        <label>2</label>
    </ligand>
</feature>
<feature type="binding site" evidence="8">
    <location>
        <begin position="10"/>
        <end position="17"/>
    </location>
    <ligand>
        <name>GTP</name>
        <dbReference type="ChEBI" id="CHEBI:37565"/>
        <label>1</label>
    </ligand>
</feature>
<dbReference type="InterPro" id="IPR027417">
    <property type="entry name" value="P-loop_NTPase"/>
</dbReference>
<dbReference type="NCBIfam" id="TIGR03594">
    <property type="entry name" value="GTPase_EngA"/>
    <property type="match status" value="1"/>
</dbReference>
<dbReference type="InterPro" id="IPR032859">
    <property type="entry name" value="KH_dom-like"/>
</dbReference>
<dbReference type="SMART" id="SM00382">
    <property type="entry name" value="AAA"/>
    <property type="match status" value="2"/>
</dbReference>
<feature type="binding site" evidence="8">
    <location>
        <begin position="241"/>
        <end position="245"/>
    </location>
    <ligand>
        <name>GTP</name>
        <dbReference type="ChEBI" id="CHEBI:37565"/>
        <label>2</label>
    </ligand>
</feature>
<comment type="subunit">
    <text evidence="8">Associates with the 50S ribosomal subunit.</text>
</comment>
<evidence type="ECO:0000256" key="5">
    <source>
        <dbReference type="ARBA" id="ARBA00022741"/>
    </source>
</evidence>
<dbReference type="SUPFAM" id="SSF52540">
    <property type="entry name" value="P-loop containing nucleoside triphosphate hydrolases"/>
    <property type="match status" value="2"/>
</dbReference>
<dbReference type="PANTHER" id="PTHR43834:SF6">
    <property type="entry name" value="GTPASE DER"/>
    <property type="match status" value="1"/>
</dbReference>
<keyword evidence="6 8" id="KW-0342">GTP-binding</keyword>
<evidence type="ECO:0000256" key="6">
    <source>
        <dbReference type="ARBA" id="ARBA00023134"/>
    </source>
</evidence>
<organism evidence="13 14">
    <name type="scientific">Geothrix rubra</name>
    <dbReference type="NCBI Taxonomy" id="2927977"/>
    <lineage>
        <taxon>Bacteria</taxon>
        <taxon>Pseudomonadati</taxon>
        <taxon>Acidobacteriota</taxon>
        <taxon>Holophagae</taxon>
        <taxon>Holophagales</taxon>
        <taxon>Holophagaceae</taxon>
        <taxon>Geothrix</taxon>
    </lineage>
</organism>
<dbReference type="Gene3D" id="3.30.300.20">
    <property type="match status" value="1"/>
</dbReference>
<evidence type="ECO:0000256" key="10">
    <source>
        <dbReference type="RuleBase" id="RU004481"/>
    </source>
</evidence>
<dbReference type="PIRSF" id="PIRSF006485">
    <property type="entry name" value="GTP-binding_EngA"/>
    <property type="match status" value="1"/>
</dbReference>